<dbReference type="RefSeq" id="WP_129192206.1">
    <property type="nucleotide sequence ID" value="NZ_CP035491.1"/>
</dbReference>
<evidence type="ECO:0000313" key="5">
    <source>
        <dbReference type="EMBL" id="QAY74662.1"/>
    </source>
</evidence>
<dbReference type="OrthoDB" id="56883at2"/>
<dbReference type="KEGG" id="agf:ET445_16310"/>
<feature type="transmembrane region" description="Helical" evidence="4">
    <location>
        <begin position="47"/>
        <end position="68"/>
    </location>
</feature>
<organism evidence="5 6">
    <name type="scientific">Agromyces protaetiae</name>
    <dbReference type="NCBI Taxonomy" id="2509455"/>
    <lineage>
        <taxon>Bacteria</taxon>
        <taxon>Bacillati</taxon>
        <taxon>Actinomycetota</taxon>
        <taxon>Actinomycetes</taxon>
        <taxon>Micrococcales</taxon>
        <taxon>Microbacteriaceae</taxon>
        <taxon>Agromyces</taxon>
    </lineage>
</organism>
<dbReference type="AlphaFoldDB" id="A0A4P6FEP4"/>
<dbReference type="Proteomes" id="UP000291259">
    <property type="component" value="Chromosome"/>
</dbReference>
<feature type="region of interest" description="Disordered" evidence="3">
    <location>
        <begin position="1"/>
        <end position="32"/>
    </location>
</feature>
<keyword evidence="5" id="KW-0645">Protease</keyword>
<dbReference type="PANTHER" id="PTHR30023:SF0">
    <property type="entry name" value="PENICILLIN-SENSITIVE CARBOXYPEPTIDASE A"/>
    <property type="match status" value="1"/>
</dbReference>
<dbReference type="InterPro" id="IPR012338">
    <property type="entry name" value="Beta-lactam/transpept-like"/>
</dbReference>
<accession>A0A4P6FEP4</accession>
<keyword evidence="2" id="KW-0378">Hydrolase</keyword>
<gene>
    <name evidence="5" type="ORF">ET445_16310</name>
</gene>
<keyword evidence="4" id="KW-1133">Transmembrane helix</keyword>
<evidence type="ECO:0000256" key="3">
    <source>
        <dbReference type="SAM" id="MobiDB-lite"/>
    </source>
</evidence>
<name>A0A4P6FEP4_9MICO</name>
<sequence length="507" mass="51606">MADETDDGAQTGASAAPDAPEPTPAVEQTPRGGILTSVRSFAKRHRLGLGIAAGVVAFALLGTGAVLAGTSIATPVAPVAAPTPTATPTPTPTVDPARPRPAVLAAPAHVRSCSVAELAADGRLGSMQAQVRNAATGEVLYDRGGGTPSRTASVMKVLTTAAALDVLGPDFRAATTVVKGAEPGSVVLVGGGDLTLSRTPSGTRTVYPGAAHLDDLAAQVRAAWNADPQNPPLTKLILDSSLFGGPEWHDSWDTVERDEGYMSQITALQVDGDRNNPGAETSTRSSDPIGRAGDAFASELGGIQTIERGTAPGGTQQLGQVVSPTVAELVDKALIVSDNSVAEMLARLVAIHTGAGNSFDAINAGVLQGLAAYGVDTAGIHIVDGSGLSDFNAVPPSYLTQLFVKIEAREGNLGPLRDGLPIAGGPRGSLSYSDRFTGDASVADGNVFAKTGWIETGYTLSGIIHAQDGAVLTFAIYALDDVDDSAKQAIDALTAGFFRCGDNLSNL</sequence>
<comment type="similarity">
    <text evidence="1">Belongs to the peptidase S13 family.</text>
</comment>
<evidence type="ECO:0000256" key="2">
    <source>
        <dbReference type="ARBA" id="ARBA00022801"/>
    </source>
</evidence>
<dbReference type="EMBL" id="CP035491">
    <property type="protein sequence ID" value="QAY74662.1"/>
    <property type="molecule type" value="Genomic_DNA"/>
</dbReference>
<dbReference type="InterPro" id="IPR000667">
    <property type="entry name" value="Peptidase_S13"/>
</dbReference>
<dbReference type="GO" id="GO:0006508">
    <property type="term" value="P:proteolysis"/>
    <property type="evidence" value="ECO:0007669"/>
    <property type="project" value="InterPro"/>
</dbReference>
<keyword evidence="4" id="KW-0812">Transmembrane</keyword>
<proteinExistence type="inferred from homology"/>
<reference evidence="5 6" key="1">
    <citation type="submission" date="2019-01" db="EMBL/GenBank/DDBJ databases">
        <title>Genome sequencing of strain FW100M-8.</title>
        <authorList>
            <person name="Heo J."/>
            <person name="Kim S.-J."/>
            <person name="Kim J.-S."/>
            <person name="Hong S.-B."/>
            <person name="Kwon S.-W."/>
        </authorList>
    </citation>
    <scope>NUCLEOTIDE SEQUENCE [LARGE SCALE GENOMIC DNA]</scope>
    <source>
        <strain evidence="5 6">FW100M-8</strain>
    </source>
</reference>
<evidence type="ECO:0000256" key="1">
    <source>
        <dbReference type="ARBA" id="ARBA00006096"/>
    </source>
</evidence>
<dbReference type="PRINTS" id="PR00922">
    <property type="entry name" value="DADACBPTASE3"/>
</dbReference>
<dbReference type="Pfam" id="PF02113">
    <property type="entry name" value="Peptidase_S13"/>
    <property type="match status" value="2"/>
</dbReference>
<keyword evidence="5" id="KW-0121">Carboxypeptidase</keyword>
<keyword evidence="4" id="KW-0472">Membrane</keyword>
<evidence type="ECO:0000256" key="4">
    <source>
        <dbReference type="SAM" id="Phobius"/>
    </source>
</evidence>
<protein>
    <submittedName>
        <fullName evidence="5">D-alanyl-D-alanine carboxypeptidase</fullName>
    </submittedName>
</protein>
<feature type="region of interest" description="Disordered" evidence="3">
    <location>
        <begin position="268"/>
        <end position="294"/>
    </location>
</feature>
<keyword evidence="6" id="KW-1185">Reference proteome</keyword>
<dbReference type="GO" id="GO:0004185">
    <property type="term" value="F:serine-type carboxypeptidase activity"/>
    <property type="evidence" value="ECO:0007669"/>
    <property type="project" value="InterPro"/>
</dbReference>
<evidence type="ECO:0000313" key="6">
    <source>
        <dbReference type="Proteomes" id="UP000291259"/>
    </source>
</evidence>
<dbReference type="GO" id="GO:0000270">
    <property type="term" value="P:peptidoglycan metabolic process"/>
    <property type="evidence" value="ECO:0007669"/>
    <property type="project" value="TreeGrafter"/>
</dbReference>
<dbReference type="PANTHER" id="PTHR30023">
    <property type="entry name" value="D-ALANYL-D-ALANINE CARBOXYPEPTIDASE"/>
    <property type="match status" value="1"/>
</dbReference>
<dbReference type="SUPFAM" id="SSF56601">
    <property type="entry name" value="beta-lactamase/transpeptidase-like"/>
    <property type="match status" value="1"/>
</dbReference>
<dbReference type="Gene3D" id="3.40.710.10">
    <property type="entry name" value="DD-peptidase/beta-lactamase superfamily"/>
    <property type="match status" value="2"/>
</dbReference>